<keyword evidence="6" id="KW-1185">Reference proteome</keyword>
<protein>
    <recommendedName>
        <fullName evidence="2">small monomeric GTPase</fullName>
        <ecNumber evidence="2">3.6.5.2</ecNumber>
    </recommendedName>
</protein>
<evidence type="ECO:0000256" key="4">
    <source>
        <dbReference type="ARBA" id="ARBA00048098"/>
    </source>
</evidence>
<evidence type="ECO:0000256" key="2">
    <source>
        <dbReference type="ARBA" id="ARBA00011984"/>
    </source>
</evidence>
<dbReference type="Proteomes" id="UP000800035">
    <property type="component" value="Unassembled WGS sequence"/>
</dbReference>
<sequence length="260" mass="28642">MANDKKDTAKTSTRTPQAFLRYGKLPDGIPPHNGTAIKLLRIAILGAHPEADAGRVSYTFNIGSDFPGPEWVRDNIEYLCEGTVYSLDVDAPSEPQIFSCALCVYQRFAFVIVYATHSLASFEDARRQTNKLLATVRDEGNGLPFQILLLGLTTCLPKMWYQQTEARQVSVAEGKAFAETCGCMFAECSANNEAEVIGVFATIVEDLHSTHYSDAAQRPEETEEEAKMAAARRALSWANSLEAIFATDQEESTRTRVEGS</sequence>
<accession>A0A6A5U9P4</accession>
<dbReference type="PROSITE" id="PS51421">
    <property type="entry name" value="RAS"/>
    <property type="match status" value="1"/>
</dbReference>
<dbReference type="GO" id="GO:0005525">
    <property type="term" value="F:GTP binding"/>
    <property type="evidence" value="ECO:0007669"/>
    <property type="project" value="InterPro"/>
</dbReference>
<evidence type="ECO:0000256" key="3">
    <source>
        <dbReference type="ARBA" id="ARBA00022801"/>
    </source>
</evidence>
<evidence type="ECO:0000313" key="5">
    <source>
        <dbReference type="EMBL" id="KAF1959586.1"/>
    </source>
</evidence>
<evidence type="ECO:0000256" key="1">
    <source>
        <dbReference type="ARBA" id="ARBA00008344"/>
    </source>
</evidence>
<gene>
    <name evidence="5" type="ORF">CC80DRAFT_501789</name>
</gene>
<dbReference type="InterPro" id="IPR027417">
    <property type="entry name" value="P-loop_NTPase"/>
</dbReference>
<dbReference type="InterPro" id="IPR001806">
    <property type="entry name" value="Small_GTPase"/>
</dbReference>
<dbReference type="InterPro" id="IPR051065">
    <property type="entry name" value="Ras-related_GTPase"/>
</dbReference>
<comment type="similarity">
    <text evidence="1">Belongs to the small GTPase superfamily. Ras family.</text>
</comment>
<dbReference type="AlphaFoldDB" id="A0A6A5U9P4"/>
<dbReference type="EMBL" id="ML976984">
    <property type="protein sequence ID" value="KAF1959586.1"/>
    <property type="molecule type" value="Genomic_DNA"/>
</dbReference>
<dbReference type="Gene3D" id="3.40.50.300">
    <property type="entry name" value="P-loop containing nucleotide triphosphate hydrolases"/>
    <property type="match status" value="1"/>
</dbReference>
<comment type="catalytic activity">
    <reaction evidence="4">
        <text>GTP + H2O = GDP + phosphate + H(+)</text>
        <dbReference type="Rhea" id="RHEA:19669"/>
        <dbReference type="ChEBI" id="CHEBI:15377"/>
        <dbReference type="ChEBI" id="CHEBI:15378"/>
        <dbReference type="ChEBI" id="CHEBI:37565"/>
        <dbReference type="ChEBI" id="CHEBI:43474"/>
        <dbReference type="ChEBI" id="CHEBI:58189"/>
        <dbReference type="EC" id="3.6.5.2"/>
    </reaction>
</comment>
<evidence type="ECO:0000313" key="6">
    <source>
        <dbReference type="Proteomes" id="UP000800035"/>
    </source>
</evidence>
<dbReference type="SUPFAM" id="SSF52540">
    <property type="entry name" value="P-loop containing nucleoside triphosphate hydrolases"/>
    <property type="match status" value="1"/>
</dbReference>
<organism evidence="5 6">
    <name type="scientific">Byssothecium circinans</name>
    <dbReference type="NCBI Taxonomy" id="147558"/>
    <lineage>
        <taxon>Eukaryota</taxon>
        <taxon>Fungi</taxon>
        <taxon>Dikarya</taxon>
        <taxon>Ascomycota</taxon>
        <taxon>Pezizomycotina</taxon>
        <taxon>Dothideomycetes</taxon>
        <taxon>Pleosporomycetidae</taxon>
        <taxon>Pleosporales</taxon>
        <taxon>Massarineae</taxon>
        <taxon>Massarinaceae</taxon>
        <taxon>Byssothecium</taxon>
    </lineage>
</organism>
<dbReference type="GO" id="GO:0003925">
    <property type="term" value="F:G protein activity"/>
    <property type="evidence" value="ECO:0007669"/>
    <property type="project" value="UniProtKB-EC"/>
</dbReference>
<reference evidence="5" key="1">
    <citation type="journal article" date="2020" name="Stud. Mycol.">
        <title>101 Dothideomycetes genomes: a test case for predicting lifestyles and emergence of pathogens.</title>
        <authorList>
            <person name="Haridas S."/>
            <person name="Albert R."/>
            <person name="Binder M."/>
            <person name="Bloem J."/>
            <person name="Labutti K."/>
            <person name="Salamov A."/>
            <person name="Andreopoulos B."/>
            <person name="Baker S."/>
            <person name="Barry K."/>
            <person name="Bills G."/>
            <person name="Bluhm B."/>
            <person name="Cannon C."/>
            <person name="Castanera R."/>
            <person name="Culley D."/>
            <person name="Daum C."/>
            <person name="Ezra D."/>
            <person name="Gonzalez J."/>
            <person name="Henrissat B."/>
            <person name="Kuo A."/>
            <person name="Liang C."/>
            <person name="Lipzen A."/>
            <person name="Lutzoni F."/>
            <person name="Magnuson J."/>
            <person name="Mondo S."/>
            <person name="Nolan M."/>
            <person name="Ohm R."/>
            <person name="Pangilinan J."/>
            <person name="Park H.-J."/>
            <person name="Ramirez L."/>
            <person name="Alfaro M."/>
            <person name="Sun H."/>
            <person name="Tritt A."/>
            <person name="Yoshinaga Y."/>
            <person name="Zwiers L.-H."/>
            <person name="Turgeon B."/>
            <person name="Goodwin S."/>
            <person name="Spatafora J."/>
            <person name="Crous P."/>
            <person name="Grigoriev I."/>
        </authorList>
    </citation>
    <scope>NUCLEOTIDE SEQUENCE</scope>
    <source>
        <strain evidence="5">CBS 675.92</strain>
    </source>
</reference>
<proteinExistence type="inferred from homology"/>
<dbReference type="OrthoDB" id="5203335at2759"/>
<dbReference type="EC" id="3.6.5.2" evidence="2"/>
<dbReference type="PANTHER" id="PTHR45704">
    <property type="entry name" value="RAS-LIKE FAMILY MEMBER 11"/>
    <property type="match status" value="1"/>
</dbReference>
<dbReference type="Pfam" id="PF00071">
    <property type="entry name" value="Ras"/>
    <property type="match status" value="1"/>
</dbReference>
<keyword evidence="3" id="KW-0378">Hydrolase</keyword>
<name>A0A6A5U9P4_9PLEO</name>